<sequence>MRLRAVVPGAALVLVGLAGVAGCSDDSRPAHAATPSYELAPRPVRESETPLHARRARSADLEVTALGFRDGIHEILGTHAEMKPKGRYARVRVLAENRGRDIQLFDTWRQLLVTADGRTHSPDVNAIMVKRQPEKLSIGAGVRVEFDLWYDLPGQARVTALRILGSPPVGAVSEPPPADIPLT</sequence>
<comment type="caution">
    <text evidence="1">The sequence shown here is derived from an EMBL/GenBank/DDBJ whole genome shotgun (WGS) entry which is preliminary data.</text>
</comment>
<reference evidence="2" key="1">
    <citation type="journal article" date="2019" name="Int. J. Syst. Evol. Microbiol.">
        <title>The Global Catalogue of Microorganisms (GCM) 10K type strain sequencing project: providing services to taxonomists for standard genome sequencing and annotation.</title>
        <authorList>
            <consortium name="The Broad Institute Genomics Platform"/>
            <consortium name="The Broad Institute Genome Sequencing Center for Infectious Disease"/>
            <person name="Wu L."/>
            <person name="Ma J."/>
        </authorList>
    </citation>
    <scope>NUCLEOTIDE SEQUENCE [LARGE SCALE GENOMIC DNA]</scope>
    <source>
        <strain evidence="2">JCM 16702</strain>
    </source>
</reference>
<dbReference type="Proteomes" id="UP001500683">
    <property type="component" value="Unassembled WGS sequence"/>
</dbReference>
<proteinExistence type="predicted"/>
<protein>
    <submittedName>
        <fullName evidence="1">DUF4352 domain-containing protein</fullName>
    </submittedName>
</protein>
<name>A0ABP7W9C6_9ACTN</name>
<dbReference type="PROSITE" id="PS51257">
    <property type="entry name" value="PROKAR_LIPOPROTEIN"/>
    <property type="match status" value="1"/>
</dbReference>
<gene>
    <name evidence="1" type="ORF">GCM10022214_49770</name>
</gene>
<evidence type="ECO:0000313" key="1">
    <source>
        <dbReference type="EMBL" id="GAA4084031.1"/>
    </source>
</evidence>
<evidence type="ECO:0000313" key="2">
    <source>
        <dbReference type="Proteomes" id="UP001500683"/>
    </source>
</evidence>
<dbReference type="EMBL" id="BAAAZG010000036">
    <property type="protein sequence ID" value="GAA4084031.1"/>
    <property type="molecule type" value="Genomic_DNA"/>
</dbReference>
<dbReference type="RefSeq" id="WP_344952055.1">
    <property type="nucleotide sequence ID" value="NZ_BAAAZG010000036.1"/>
</dbReference>
<organism evidence="1 2">
    <name type="scientific">Actinomadura miaoliensis</name>
    <dbReference type="NCBI Taxonomy" id="430685"/>
    <lineage>
        <taxon>Bacteria</taxon>
        <taxon>Bacillati</taxon>
        <taxon>Actinomycetota</taxon>
        <taxon>Actinomycetes</taxon>
        <taxon>Streptosporangiales</taxon>
        <taxon>Thermomonosporaceae</taxon>
        <taxon>Actinomadura</taxon>
    </lineage>
</organism>
<accession>A0ABP7W9C6</accession>
<keyword evidence="2" id="KW-1185">Reference proteome</keyword>